<feature type="region of interest" description="Disordered" evidence="1">
    <location>
        <begin position="36"/>
        <end position="122"/>
    </location>
</feature>
<evidence type="ECO:0000256" key="1">
    <source>
        <dbReference type="SAM" id="MobiDB-lite"/>
    </source>
</evidence>
<sequence length="416" mass="45054">MVAVVVVPSTLQATQPSPMAVANPIQFGAPNMPAVTAPTPRVPMRPLPIRPVPMPRRVPPRPAPRLRPQPGPAQQSRAGRPRPGGAPDGGSDGEPGDDNQPQPQQPPLPPNLPAPQIDDQDRPLRYYTPLTDIFMRPALPTLHGPLRCALMAGVCYLAPGQKVMAWATQLALARSTSNVKSAILQVAGTAIQTISKACCDLSFLFPSWGFSTFMSLAANHLHLKAQSIMLQAARLAAPRTMHWGQKIALACAGANILAYPLLACAAVWTGYVLARHAIEPPPYEAPPGTYPNGGPIIEITQEEAPNKSMVFVCPAPLARLVQERVLLCERDPTLIQKVKSIASKWCDQQGLTDNLRYQAVCGAVAAALTVPVSEQQVLNLTQAHAVQVQQSRLARYLSGIKHRQDPWWTKYLVLRR</sequence>
<proteinExistence type="predicted"/>
<feature type="compositionally biased region" description="Low complexity" evidence="1">
    <location>
        <begin position="72"/>
        <end position="85"/>
    </location>
</feature>
<name>A0A6M3YRI9_9VIRU</name>
<organism evidence="2">
    <name type="scientific">Riboviria sp</name>
    <dbReference type="NCBI Taxonomy" id="2585031"/>
    <lineage>
        <taxon>Viruses</taxon>
        <taxon>Riboviria</taxon>
    </lineage>
</organism>
<dbReference type="EMBL" id="MN933896">
    <property type="protein sequence ID" value="QJI53484.1"/>
    <property type="molecule type" value="Genomic_RNA"/>
</dbReference>
<accession>A0A6M3YRI9</accession>
<evidence type="ECO:0000313" key="2">
    <source>
        <dbReference type="EMBL" id="QJI53484.1"/>
    </source>
</evidence>
<feature type="compositionally biased region" description="Pro residues" evidence="1">
    <location>
        <begin position="103"/>
        <end position="113"/>
    </location>
</feature>
<feature type="compositionally biased region" description="Pro residues" evidence="1">
    <location>
        <begin position="40"/>
        <end position="71"/>
    </location>
</feature>
<reference evidence="2" key="1">
    <citation type="submission" date="2020-01" db="EMBL/GenBank/DDBJ databases">
        <title>Viral genomes from wild and zoo birds in China.</title>
        <authorList>
            <person name="Zhao M."/>
            <person name="Shan L.T."/>
            <person name="Yang X.S."/>
            <person name="Zhang W."/>
        </authorList>
    </citation>
    <scope>NUCLEOTIDE SEQUENCE</scope>
    <source>
        <strain evidence="2">Wpk139shi04</strain>
    </source>
</reference>
<protein>
    <submittedName>
        <fullName evidence="2">Uncharacterized protein</fullName>
    </submittedName>
</protein>